<dbReference type="GO" id="GO:0140300">
    <property type="term" value="P:serine import into mitochondrion"/>
    <property type="evidence" value="ECO:0007669"/>
    <property type="project" value="TreeGrafter"/>
</dbReference>
<dbReference type="PANTHER" id="PTHR11153:SF14">
    <property type="entry name" value="SIDEROFLEXIN-2"/>
    <property type="match status" value="1"/>
</dbReference>
<dbReference type="EMBL" id="OU895878">
    <property type="protein sequence ID" value="CAG9803535.1"/>
    <property type="molecule type" value="Genomic_DNA"/>
</dbReference>
<evidence type="ECO:0000256" key="7">
    <source>
        <dbReference type="ARBA" id="ARBA00023128"/>
    </source>
</evidence>
<evidence type="ECO:0000256" key="3">
    <source>
        <dbReference type="ARBA" id="ARBA00022448"/>
    </source>
</evidence>
<evidence type="ECO:0000256" key="9">
    <source>
        <dbReference type="RuleBase" id="RU362000"/>
    </source>
</evidence>
<evidence type="ECO:0000256" key="5">
    <source>
        <dbReference type="ARBA" id="ARBA00022970"/>
    </source>
</evidence>
<dbReference type="NCBIfam" id="TIGR00798">
    <property type="entry name" value="mtc"/>
    <property type="match status" value="1"/>
</dbReference>
<comment type="subcellular location">
    <subcellularLocation>
        <location evidence="1 9">Mitochondrion membrane</location>
        <topology evidence="1 9">Multi-pass membrane protein</topology>
    </subcellularLocation>
</comment>
<evidence type="ECO:0000256" key="6">
    <source>
        <dbReference type="ARBA" id="ARBA00022989"/>
    </source>
</evidence>
<comment type="similarity">
    <text evidence="2 9">Belongs to the sideroflexin family.</text>
</comment>
<evidence type="ECO:0000256" key="4">
    <source>
        <dbReference type="ARBA" id="ARBA00022692"/>
    </source>
</evidence>
<keyword evidence="5" id="KW-0029">Amino-acid transport</keyword>
<proteinExistence type="inferred from homology"/>
<sequence>MDESRLDISKPLYDQKTFYGRFMHFLFVTDPRTVFASDEELYAAKDLVEKYKLRQEPSGTTREQIIYAKKLYESSFHPDNGDLQNVFGRMSFQAPGGMIITGAMLTFYKNTSSVILWQFINQSFNAVVNYTNRNANSPLTTTQMGIAYVSATTSALVASLGSKSFLAKRASPFFLRYVPFIAVAAANMVNIPLMRQNEIVKGIQVEDEDENPVGKSRIAATTGISEVVLSRIAMAAPGMLLMPVIMERLEKFKTFKRLHILHAPFQTIMVGCFLIFMVPTACGLFPQRATLSTDCVKKFEPELYQEMLENTKGKVPDVVYFNKGL</sequence>
<dbReference type="GO" id="GO:0015075">
    <property type="term" value="F:monoatomic ion transmembrane transporter activity"/>
    <property type="evidence" value="ECO:0007669"/>
    <property type="project" value="InterPro"/>
</dbReference>
<feature type="transmembrane region" description="Helical" evidence="9">
    <location>
        <begin position="173"/>
        <end position="193"/>
    </location>
</feature>
<protein>
    <recommendedName>
        <fullName evidence="9">Sidoreflexin</fullName>
    </recommendedName>
</protein>
<dbReference type="Pfam" id="PF03820">
    <property type="entry name" value="SFXNs"/>
    <property type="match status" value="1"/>
</dbReference>
<dbReference type="AlphaFoldDB" id="A0A9N9WRY6"/>
<gene>
    <name evidence="10" type="ORF">CHIRRI_LOCUS6433</name>
</gene>
<dbReference type="InterPro" id="IPR004686">
    <property type="entry name" value="Mtc"/>
</dbReference>
<evidence type="ECO:0000256" key="1">
    <source>
        <dbReference type="ARBA" id="ARBA00004225"/>
    </source>
</evidence>
<dbReference type="GO" id="GO:0005743">
    <property type="term" value="C:mitochondrial inner membrane"/>
    <property type="evidence" value="ECO:0007669"/>
    <property type="project" value="TreeGrafter"/>
</dbReference>
<keyword evidence="11" id="KW-1185">Reference proteome</keyword>
<feature type="transmembrane region" description="Helical" evidence="9">
    <location>
        <begin position="228"/>
        <end position="246"/>
    </location>
</feature>
<feature type="transmembrane region" description="Helical" evidence="9">
    <location>
        <begin position="258"/>
        <end position="278"/>
    </location>
</feature>
<reference evidence="10" key="2">
    <citation type="submission" date="2022-10" db="EMBL/GenBank/DDBJ databases">
        <authorList>
            <consortium name="ENA_rothamsted_submissions"/>
            <consortium name="culmorum"/>
            <person name="King R."/>
        </authorList>
    </citation>
    <scope>NUCLEOTIDE SEQUENCE</scope>
</reference>
<keyword evidence="7 9" id="KW-0496">Mitochondrion</keyword>
<comment type="caution">
    <text evidence="9">Lacks conserved residue(s) required for the propagation of feature annotation.</text>
</comment>
<keyword evidence="8 9" id="KW-0472">Membrane</keyword>
<evidence type="ECO:0000313" key="10">
    <source>
        <dbReference type="EMBL" id="CAG9803535.1"/>
    </source>
</evidence>
<reference evidence="10" key="1">
    <citation type="submission" date="2022-01" db="EMBL/GenBank/DDBJ databases">
        <authorList>
            <person name="King R."/>
        </authorList>
    </citation>
    <scope>NUCLEOTIDE SEQUENCE</scope>
</reference>
<dbReference type="OrthoDB" id="6608471at2759"/>
<organism evidence="10 11">
    <name type="scientific">Chironomus riparius</name>
    <dbReference type="NCBI Taxonomy" id="315576"/>
    <lineage>
        <taxon>Eukaryota</taxon>
        <taxon>Metazoa</taxon>
        <taxon>Ecdysozoa</taxon>
        <taxon>Arthropoda</taxon>
        <taxon>Hexapoda</taxon>
        <taxon>Insecta</taxon>
        <taxon>Pterygota</taxon>
        <taxon>Neoptera</taxon>
        <taxon>Endopterygota</taxon>
        <taxon>Diptera</taxon>
        <taxon>Nematocera</taxon>
        <taxon>Chironomoidea</taxon>
        <taxon>Chironomidae</taxon>
        <taxon>Chironominae</taxon>
        <taxon>Chironomus</taxon>
    </lineage>
</organism>
<keyword evidence="6 9" id="KW-1133">Transmembrane helix</keyword>
<dbReference type="Proteomes" id="UP001153620">
    <property type="component" value="Chromosome 2"/>
</dbReference>
<evidence type="ECO:0000256" key="8">
    <source>
        <dbReference type="ARBA" id="ARBA00023136"/>
    </source>
</evidence>
<evidence type="ECO:0000313" key="11">
    <source>
        <dbReference type="Proteomes" id="UP001153620"/>
    </source>
</evidence>
<keyword evidence="3" id="KW-0813">Transport</keyword>
<dbReference type="PANTHER" id="PTHR11153">
    <property type="entry name" value="SIDEROFLEXIN"/>
    <property type="match status" value="1"/>
</dbReference>
<accession>A0A9N9WRY6</accession>
<evidence type="ECO:0000256" key="2">
    <source>
        <dbReference type="ARBA" id="ARBA00005974"/>
    </source>
</evidence>
<name>A0A9N9WRY6_9DIPT</name>
<keyword evidence="4 9" id="KW-0812">Transmembrane</keyword>